<keyword evidence="2" id="KW-1185">Reference proteome</keyword>
<dbReference type="EMBL" id="RAXV01000011">
    <property type="protein sequence ID" value="RKG32105.1"/>
    <property type="molecule type" value="Genomic_DNA"/>
</dbReference>
<dbReference type="InterPro" id="IPR014543">
    <property type="entry name" value="UCP028291"/>
</dbReference>
<reference evidence="1 2" key="1">
    <citation type="submission" date="2018-09" db="EMBL/GenBank/DDBJ databases">
        <title>The draft genome of Acinetobacter spp. strains.</title>
        <authorList>
            <person name="Qin J."/>
            <person name="Feng Y."/>
            <person name="Zong Z."/>
        </authorList>
    </citation>
    <scope>NUCLEOTIDE SEQUENCE [LARGE SCALE GENOMIC DNA]</scope>
    <source>
        <strain evidence="1 2">WCHAc060012</strain>
    </source>
</reference>
<evidence type="ECO:0000313" key="1">
    <source>
        <dbReference type="EMBL" id="RKG32105.1"/>
    </source>
</evidence>
<dbReference type="RefSeq" id="WP_120402135.1">
    <property type="nucleotide sequence ID" value="NZ_RAXV01000011.1"/>
</dbReference>
<protein>
    <submittedName>
        <fullName evidence="1">DUF2218 domain-containing protein</fullName>
    </submittedName>
</protein>
<gene>
    <name evidence="1" type="ORF">D7V32_06800</name>
</gene>
<dbReference type="Gene3D" id="3.30.310.50">
    <property type="entry name" value="Alpha-D-phosphohexomutase, C-terminal domain"/>
    <property type="match status" value="1"/>
</dbReference>
<dbReference type="OrthoDB" id="9806511at2"/>
<name>A0A3A8EBS1_9GAMM</name>
<evidence type="ECO:0000313" key="2">
    <source>
        <dbReference type="Proteomes" id="UP000282388"/>
    </source>
</evidence>
<sequence>MHQYSEAKIASAQPSRIAKRLLNHWKHKFETAEDEQQFSIYMPAATVLLRPASDELHVRIQLQDETADLGHLENVVLDHLIRMGQEELQANWQRI</sequence>
<dbReference type="Proteomes" id="UP000282388">
    <property type="component" value="Unassembled WGS sequence"/>
</dbReference>
<comment type="caution">
    <text evidence="1">The sequence shown here is derived from an EMBL/GenBank/DDBJ whole genome shotgun (WGS) entry which is preliminary data.</text>
</comment>
<organism evidence="1 2">
    <name type="scientific">Acinetobacter tianfuensis</name>
    <dbReference type="NCBI Taxonomy" id="2419603"/>
    <lineage>
        <taxon>Bacteria</taxon>
        <taxon>Pseudomonadati</taxon>
        <taxon>Pseudomonadota</taxon>
        <taxon>Gammaproteobacteria</taxon>
        <taxon>Moraxellales</taxon>
        <taxon>Moraxellaceae</taxon>
        <taxon>Acinetobacter</taxon>
    </lineage>
</organism>
<accession>A0A3A8EBS1</accession>
<dbReference type="Pfam" id="PF09981">
    <property type="entry name" value="DUF2218"/>
    <property type="match status" value="1"/>
</dbReference>
<dbReference type="AlphaFoldDB" id="A0A3A8EBS1"/>
<proteinExistence type="predicted"/>